<dbReference type="AlphaFoldDB" id="A0A9D2PHA7"/>
<protein>
    <recommendedName>
        <fullName evidence="3">Wadjet protein JetD C-terminal domain-containing protein</fullName>
    </recommendedName>
</protein>
<dbReference type="Proteomes" id="UP000823904">
    <property type="component" value="Unassembled WGS sequence"/>
</dbReference>
<reference evidence="1" key="2">
    <citation type="submission" date="2021-04" db="EMBL/GenBank/DDBJ databases">
        <authorList>
            <person name="Gilroy R."/>
        </authorList>
    </citation>
    <scope>NUCLEOTIDE SEQUENCE</scope>
    <source>
        <strain evidence="1">ChiSjej3B21-8574</strain>
    </source>
</reference>
<sequence length="335" mass="39848">MLLDRISNITFRYEDVLALKPDMNYQELHDLLEQWETEGRVRPVKRQGKTSFRPSVYQMYRKIRKKQDVSAYVPEIRRLHTRLNVEGYLKNVPLYIEERDAVIRLSEYLWKSDWSTDMSVKEKSFDIWGDEKFLESPGGRQMLKFHGITMEDLGVYETPEPFFSKELQKEGAVLVLENKDPWYSLGRLFSEEETCHLLGEEIGLLVYGEGKKVQRSGALTDYLREIGWEQAEILYGGDIDREGICIFDGMQKENPELKIRLFVRLYEEMLGKAEKIPELPDAPSRKDMEWNREVLRVFSDRNREWLGQILDRKKMIPQEIINYQDYRRMYRGETC</sequence>
<dbReference type="EMBL" id="DWWD01000025">
    <property type="protein sequence ID" value="HJC50224.1"/>
    <property type="molecule type" value="Genomic_DNA"/>
</dbReference>
<proteinExistence type="predicted"/>
<gene>
    <name evidence="1" type="ORF">H9754_06560</name>
</gene>
<accession>A0A9D2PHA7</accession>
<organism evidence="1 2">
    <name type="scientific">Candidatus Anaerostipes avistercoris</name>
    <dbReference type="NCBI Taxonomy" id="2838462"/>
    <lineage>
        <taxon>Bacteria</taxon>
        <taxon>Bacillati</taxon>
        <taxon>Bacillota</taxon>
        <taxon>Clostridia</taxon>
        <taxon>Lachnospirales</taxon>
        <taxon>Lachnospiraceae</taxon>
        <taxon>Anaerostipes</taxon>
    </lineage>
</organism>
<evidence type="ECO:0008006" key="3">
    <source>
        <dbReference type="Google" id="ProtNLM"/>
    </source>
</evidence>
<evidence type="ECO:0000313" key="2">
    <source>
        <dbReference type="Proteomes" id="UP000823904"/>
    </source>
</evidence>
<comment type="caution">
    <text evidence="1">The sequence shown here is derived from an EMBL/GenBank/DDBJ whole genome shotgun (WGS) entry which is preliminary data.</text>
</comment>
<evidence type="ECO:0000313" key="1">
    <source>
        <dbReference type="EMBL" id="HJC50224.1"/>
    </source>
</evidence>
<name>A0A9D2PHA7_9FIRM</name>
<reference evidence="1" key="1">
    <citation type="journal article" date="2021" name="PeerJ">
        <title>Extensive microbial diversity within the chicken gut microbiome revealed by metagenomics and culture.</title>
        <authorList>
            <person name="Gilroy R."/>
            <person name="Ravi A."/>
            <person name="Getino M."/>
            <person name="Pursley I."/>
            <person name="Horton D.L."/>
            <person name="Alikhan N.F."/>
            <person name="Baker D."/>
            <person name="Gharbi K."/>
            <person name="Hall N."/>
            <person name="Watson M."/>
            <person name="Adriaenssens E.M."/>
            <person name="Foster-Nyarko E."/>
            <person name="Jarju S."/>
            <person name="Secka A."/>
            <person name="Antonio M."/>
            <person name="Oren A."/>
            <person name="Chaudhuri R.R."/>
            <person name="La Ragione R."/>
            <person name="Hildebrand F."/>
            <person name="Pallen M.J."/>
        </authorList>
    </citation>
    <scope>NUCLEOTIDE SEQUENCE</scope>
    <source>
        <strain evidence="1">ChiSjej3B21-8574</strain>
    </source>
</reference>